<evidence type="ECO:0000313" key="3">
    <source>
        <dbReference type="EMBL" id="MBA0016746.1"/>
    </source>
</evidence>
<dbReference type="AlphaFoldDB" id="A0A7V8N199"/>
<sequence>MNTRKDKVESDVTSSQKGNRIPIIIDGVSYDSIADASRRLGVTRATIERYIRDGKKKPLSEMQKVVIATVSCIFLAIVIIVLIVLVTSQSKTPDSHSTVFDKKSVSSTKKDTATSDDTGYRQIIKGDLSSFEGQYSDDKLEKAIEDSGFTLYAYRPEDYYQNNTTVFPSIQKNAKTNDEWTYWSGSMHAQYKLDPDKLLQKKNDYYEVYFVGANSAAIEGQKMSLILVPPLVKAPDGTSSDDRRIFYGTNAGASYRQYHVEWWQEKTRLLSPHRTV</sequence>
<dbReference type="GeneID" id="303195118"/>
<accession>A0A7V8N199</accession>
<keyword evidence="2" id="KW-1133">Transmembrane helix</keyword>
<evidence type="ECO:0000256" key="2">
    <source>
        <dbReference type="SAM" id="Phobius"/>
    </source>
</evidence>
<keyword evidence="4" id="KW-1185">Reference proteome</keyword>
<evidence type="ECO:0000256" key="1">
    <source>
        <dbReference type="SAM" id="MobiDB-lite"/>
    </source>
</evidence>
<comment type="caution">
    <text evidence="3">The sequence shown here is derived from an EMBL/GenBank/DDBJ whole genome shotgun (WGS) entry which is preliminary data.</text>
</comment>
<gene>
    <name evidence="3" type="ORF">HZR21_06270</name>
</gene>
<feature type="region of interest" description="Disordered" evidence="1">
    <location>
        <begin position="92"/>
        <end position="116"/>
    </location>
</feature>
<dbReference type="RefSeq" id="WP_180746918.1">
    <property type="nucleotide sequence ID" value="NZ_CBCRWQ010000009.1"/>
</dbReference>
<dbReference type="Proteomes" id="UP000530186">
    <property type="component" value="Unassembled WGS sequence"/>
</dbReference>
<feature type="compositionally biased region" description="Basic and acidic residues" evidence="1">
    <location>
        <begin position="99"/>
        <end position="113"/>
    </location>
</feature>
<dbReference type="SUPFAM" id="SSF64496">
    <property type="entry name" value="DNA-binding domain of intron-encoded endonucleases"/>
    <property type="match status" value="1"/>
</dbReference>
<reference evidence="3 4" key="1">
    <citation type="submission" date="2020-07" db="EMBL/GenBank/DDBJ databases">
        <authorList>
            <person name="Hilgarth M."/>
            <person name="Werum V."/>
            <person name="Vogel R.F."/>
        </authorList>
    </citation>
    <scope>NUCLEOTIDE SEQUENCE [LARGE SCALE GENOMIC DNA]</scope>
    <source>
        <strain evidence="3 4">DSM 28961</strain>
    </source>
</reference>
<feature type="transmembrane region" description="Helical" evidence="2">
    <location>
        <begin position="65"/>
        <end position="86"/>
    </location>
</feature>
<protein>
    <submittedName>
        <fullName evidence="3">Uncharacterized protein</fullName>
    </submittedName>
</protein>
<proteinExistence type="predicted"/>
<keyword evidence="2" id="KW-0472">Membrane</keyword>
<name>A0A7V8N199_9LACT</name>
<evidence type="ECO:0000313" key="4">
    <source>
        <dbReference type="Proteomes" id="UP000530186"/>
    </source>
</evidence>
<dbReference type="EMBL" id="JACBNY010000008">
    <property type="protein sequence ID" value="MBA0016746.1"/>
    <property type="molecule type" value="Genomic_DNA"/>
</dbReference>
<keyword evidence="2" id="KW-0812">Transmembrane</keyword>
<organism evidence="3 4">
    <name type="scientific">Pseudolactococcus laudensis</name>
    <dbReference type="NCBI Taxonomy" id="1494461"/>
    <lineage>
        <taxon>Bacteria</taxon>
        <taxon>Bacillati</taxon>
        <taxon>Bacillota</taxon>
        <taxon>Bacilli</taxon>
        <taxon>Lactobacillales</taxon>
        <taxon>Streptococcaceae</taxon>
        <taxon>Pseudolactococcus</taxon>
    </lineage>
</organism>